<evidence type="ECO:0000256" key="2">
    <source>
        <dbReference type="SAM" id="MobiDB-lite"/>
    </source>
</evidence>
<dbReference type="InterPro" id="IPR001482">
    <property type="entry name" value="T2SS/T4SS_dom"/>
</dbReference>
<dbReference type="Pfam" id="PF00437">
    <property type="entry name" value="T2SSE"/>
    <property type="match status" value="1"/>
</dbReference>
<dbReference type="GO" id="GO:0016887">
    <property type="term" value="F:ATP hydrolysis activity"/>
    <property type="evidence" value="ECO:0007669"/>
    <property type="project" value="InterPro"/>
</dbReference>
<dbReference type="Gene3D" id="3.40.50.300">
    <property type="entry name" value="P-loop containing nucleotide triphosphate hydrolases"/>
    <property type="match status" value="1"/>
</dbReference>
<name>A0A7W7LKP2_9ACTN</name>
<protein>
    <submittedName>
        <fullName evidence="4">Pilus assembly protein CpaF</fullName>
    </submittedName>
</protein>
<dbReference type="PANTHER" id="PTHR30486">
    <property type="entry name" value="TWITCHING MOTILITY PROTEIN PILT"/>
    <property type="match status" value="1"/>
</dbReference>
<dbReference type="SUPFAM" id="SSF52540">
    <property type="entry name" value="P-loop containing nucleoside triphosphate hydrolases"/>
    <property type="match status" value="1"/>
</dbReference>
<dbReference type="RefSeq" id="WP_184346146.1">
    <property type="nucleotide sequence ID" value="NZ_JACHJH010000001.1"/>
</dbReference>
<comment type="similarity">
    <text evidence="1">Belongs to the GSP E family.</text>
</comment>
<dbReference type="CDD" id="cd01130">
    <property type="entry name" value="VirB11-like_ATPase"/>
    <property type="match status" value="1"/>
</dbReference>
<keyword evidence="5" id="KW-1185">Reference proteome</keyword>
<dbReference type="InterPro" id="IPR050921">
    <property type="entry name" value="T4SS_GSP_E_ATPase"/>
</dbReference>
<reference evidence="4 5" key="1">
    <citation type="submission" date="2020-08" db="EMBL/GenBank/DDBJ databases">
        <title>Genomic Encyclopedia of Type Strains, Phase III (KMG-III): the genomes of soil and plant-associated and newly described type strains.</title>
        <authorList>
            <person name="Whitman W."/>
        </authorList>
    </citation>
    <scope>NUCLEOTIDE SEQUENCE [LARGE SCALE GENOMIC DNA]</scope>
    <source>
        <strain evidence="4 5">CECT 3266</strain>
    </source>
</reference>
<dbReference type="InterPro" id="IPR027417">
    <property type="entry name" value="P-loop_NTPase"/>
</dbReference>
<sequence>MSLRARLNAPDAPDGGREPGHLVPVYRARLLEEIDLAEMSALSADERRSRLERVLGHIISREGPVLSTAERDRLIRRVVDEALGLGVLEPLLEDPTVTEIMVNGPDRVYVERAGRVEPVPVRFASHEQLMQTIERIVSTVNRRVDESNPMVDARLPGGERVNVIIPPLALDGATLTIRRFPRVYTLHELIGTGTLDEHMLMLLGALVRAKFNVVVSGPTGAGKTTLLNALSGLIPEGERIITVEDAAELQLQQPHVIRLESRPPNVEGKGRITIRDLVRNSLRMRPDRIIVGEVRGGETLDMLQAMSTGHDGSLATVHANSAEDALMRLRTLASMSEVKIPYEALRDQINSAVDCLVQLTRHADGSRRITEIALLDSGGDSAYRDRGEGHRLVTVCRFDAAPVGPDRIVHGAFAHFPLPPRAAERLRLAGEPVPAAFGVAASPGELTTREARQR</sequence>
<dbReference type="AlphaFoldDB" id="A0A7W7LKP2"/>
<dbReference type="Gene3D" id="3.30.450.380">
    <property type="match status" value="1"/>
</dbReference>
<comment type="caution">
    <text evidence="4">The sequence shown here is derived from an EMBL/GenBank/DDBJ whole genome shotgun (WGS) entry which is preliminary data.</text>
</comment>
<dbReference type="PANTHER" id="PTHR30486:SF15">
    <property type="entry name" value="TYPE II_IV SECRETION SYSTEM ATPASE"/>
    <property type="match status" value="1"/>
</dbReference>
<organism evidence="4 5">
    <name type="scientific">Streptomyces olivoverticillatus</name>
    <dbReference type="NCBI Taxonomy" id="66427"/>
    <lineage>
        <taxon>Bacteria</taxon>
        <taxon>Bacillati</taxon>
        <taxon>Actinomycetota</taxon>
        <taxon>Actinomycetes</taxon>
        <taxon>Kitasatosporales</taxon>
        <taxon>Streptomycetaceae</taxon>
        <taxon>Streptomyces</taxon>
    </lineage>
</organism>
<dbReference type="EMBL" id="JACHJH010000001">
    <property type="protein sequence ID" value="MBB4891592.1"/>
    <property type="molecule type" value="Genomic_DNA"/>
</dbReference>
<evidence type="ECO:0000313" key="5">
    <source>
        <dbReference type="Proteomes" id="UP000556084"/>
    </source>
</evidence>
<gene>
    <name evidence="4" type="ORF">FHS39_000592</name>
</gene>
<evidence type="ECO:0000313" key="4">
    <source>
        <dbReference type="EMBL" id="MBB4891592.1"/>
    </source>
</evidence>
<evidence type="ECO:0000259" key="3">
    <source>
        <dbReference type="Pfam" id="PF00437"/>
    </source>
</evidence>
<dbReference type="Proteomes" id="UP000556084">
    <property type="component" value="Unassembled WGS sequence"/>
</dbReference>
<proteinExistence type="inferred from homology"/>
<feature type="region of interest" description="Disordered" evidence="2">
    <location>
        <begin position="1"/>
        <end position="20"/>
    </location>
</feature>
<feature type="domain" description="Bacterial type II secretion system protein E" evidence="3">
    <location>
        <begin position="84"/>
        <end position="366"/>
    </location>
</feature>
<accession>A0A7W7LKP2</accession>
<dbReference type="FunFam" id="3.40.50.300:FF:000928">
    <property type="entry name" value="Pilus assembly protein CpaF"/>
    <property type="match status" value="1"/>
</dbReference>
<evidence type="ECO:0000256" key="1">
    <source>
        <dbReference type="ARBA" id="ARBA00006611"/>
    </source>
</evidence>